<dbReference type="RefSeq" id="XP_028545069.1">
    <property type="nucleotide sequence ID" value="XM_028689268.1"/>
</dbReference>
<feature type="region of interest" description="Disordered" evidence="1">
    <location>
        <begin position="499"/>
        <end position="523"/>
    </location>
</feature>
<organism evidence="2 3">
    <name type="scientific">Plasmodium gonderi</name>
    <dbReference type="NCBI Taxonomy" id="77519"/>
    <lineage>
        <taxon>Eukaryota</taxon>
        <taxon>Sar</taxon>
        <taxon>Alveolata</taxon>
        <taxon>Apicomplexa</taxon>
        <taxon>Aconoidasida</taxon>
        <taxon>Haemosporida</taxon>
        <taxon>Plasmodiidae</taxon>
        <taxon>Plasmodium</taxon>
        <taxon>Plasmodium (Plasmodium)</taxon>
    </lineage>
</organism>
<gene>
    <name evidence="2" type="ORF">PGO_124780</name>
</gene>
<feature type="compositionally biased region" description="Basic and acidic residues" evidence="1">
    <location>
        <begin position="257"/>
        <end position="266"/>
    </location>
</feature>
<feature type="compositionally biased region" description="Basic and acidic residues" evidence="1">
    <location>
        <begin position="308"/>
        <end position="317"/>
    </location>
</feature>
<sequence>MSRTKSINYENLKGELKNNINSKVKSIQCYTEKEKKNSNKSPSSENYMLCMEEKNIDFEEKKNEQTRNNKNEDGKFKTCKIRGIKQMINSNEKQIYEMNHILFSDTQTKNLCVKGTDVNYGTCKNMKQMHLDLQLFLRNATYLKKYIDIRDKLNEKQIKKKETNSNENNMSKINKELPNCTNKSMQQCIKNRNAVPRGNIYVETKNETPIKYKNSFVHTKNNSFEISTKEIKNTHSSCLYIHEHKHVDVNGLHNFPMRKENSEGPRGHKRNERNYMQTDRNSNGRSASRGCFNTIGGDTSHIRKRMKRDNYSEREFQRNGIPTCNEHKGSVEFESGGGSSGSSGNSDNSDNSDNSSSSSSSSSSGISGSNGSIKGKRGGGKRRKNMHVNNPYDNVEDIIDRVNLNDIEIRRDEKRTHKCGYKRRKKCSKIDKRTHNIKDIIDRNVLTNFIQCINKQFMNSQQNSYNKMWKEGKDVSYSDETVTPMRNFTCSKGNVKCESENKKNEKNDKEGGKDGNKDMEKCGDKNMEKFRSKNMEKCGGKNMDKFQSKNMENFRSKNMDKCGSKNMYKCESKDNDVYKDNYGVIDDALHVRDSEQSKEEKRNNTMVHPNQNKKKGISEKNSIKKDMTCYDENCFSNYSSTSANNEVKLSNIMNKNTSKENNLLTESNNFKEVSPTFSSCSGNYDKVSYEKMNSCKTEYIESSEDNKKVYNGTEKLNKNLSSKKKYDIHHFSSQMRKLQELLLKNITTFTHIDNAKFEKCKYCVLHNLNQKREKKENSDDRWYVNKNDMLVDDESNLITHDSSGKIVRRVALAGSISTSDSKIEFVRDAKNSTNILESGTGEKEINRIKNELQYGEVNMVTHKNSHYGVDYDSHDNTHNRIKNYTKEKEENEENGEDDMCQEIAHIGDLKRILIGNHESLKNYLKSLNKKKENVYDYLLNLYCYAYIRRHTLNNDKLTNANNHTINELEQYNRMIHGGNSYNYIHRHNSKLKKDCKNSHPVKVAKEDEILNEKEKKSIFNFTNKQIQNCSKYKNEQVAPSNCNPSSDRTTTTAATAATAATTATTATTAATAATAASYRNSFSASCNKIQMCNNSTNSQNGNYKQVYKNINENNIHNNNQIDVDLEKNENRKILYKYYNYLKLKDYIIPYDIYNNSRGGVTKKDFSVGDSNCIAHNKDNVNCGGDCGNGRRAPEKDNVDRDLINISYNFITEHRDPSKNLIYDNFCNFHKRELLKKMTSTCTNRTHENLGIKVNAQKLPGGDNLNFLKLNNIFEGHNLPYYSKKNSSKNFYFFKHLIESLNRDELQKLMLCQCCYVLKMIENKMTPLDVILDTQILFHDCNNYFKNQGWIDNNTIISQYSRNIHMHNFQKGDHIMHDCSKHENISDLFHNEHINSFHKKENRQCNKNQNNKMVKSHVSISHSGVNLTSNIQNNDSTSAICGDHWSFTNTNNSNIHFYNFENHEISMTSTTASISCKINEFSNDESIKNNRNALKSVNKKNDKIRNNHIFGKGAERHTQ</sequence>
<dbReference type="Proteomes" id="UP000195521">
    <property type="component" value="Unassembled WGS sequence"/>
</dbReference>
<comment type="caution">
    <text evidence="2">The sequence shown here is derived from an EMBL/GenBank/DDBJ whole genome shotgun (WGS) entry which is preliminary data.</text>
</comment>
<evidence type="ECO:0000256" key="1">
    <source>
        <dbReference type="SAM" id="MobiDB-lite"/>
    </source>
</evidence>
<feature type="region of interest" description="Disordered" evidence="1">
    <location>
        <begin position="1499"/>
        <end position="1518"/>
    </location>
</feature>
<feature type="region of interest" description="Disordered" evidence="1">
    <location>
        <begin position="255"/>
        <end position="389"/>
    </location>
</feature>
<feature type="compositionally biased region" description="Low complexity" evidence="1">
    <location>
        <begin position="342"/>
        <end position="373"/>
    </location>
</feature>
<evidence type="ECO:0000313" key="2">
    <source>
        <dbReference type="EMBL" id="GAW82480.1"/>
    </source>
</evidence>
<feature type="compositionally biased region" description="Polar residues" evidence="1">
    <location>
        <begin position="274"/>
        <end position="286"/>
    </location>
</feature>
<dbReference type="OMA" id="YNFITEH"/>
<dbReference type="EMBL" id="BDQF01000013">
    <property type="protein sequence ID" value="GAW82480.1"/>
    <property type="molecule type" value="Genomic_DNA"/>
</dbReference>
<feature type="compositionally biased region" description="Basic residues" evidence="1">
    <location>
        <begin position="374"/>
        <end position="386"/>
    </location>
</feature>
<dbReference type="OrthoDB" id="387374at2759"/>
<feature type="region of interest" description="Disordered" evidence="1">
    <location>
        <begin position="593"/>
        <end position="620"/>
    </location>
</feature>
<protein>
    <submittedName>
        <fullName evidence="2">Uncharacterized protein</fullName>
    </submittedName>
</protein>
<accession>A0A1Y1JJQ8</accession>
<keyword evidence="3" id="KW-1185">Reference proteome</keyword>
<dbReference type="GeneID" id="39749217"/>
<proteinExistence type="predicted"/>
<feature type="compositionally biased region" description="Basic and acidic residues" evidence="1">
    <location>
        <begin position="593"/>
        <end position="603"/>
    </location>
</feature>
<evidence type="ECO:0000313" key="3">
    <source>
        <dbReference type="Proteomes" id="UP000195521"/>
    </source>
</evidence>
<name>A0A1Y1JJQ8_PLAGO</name>
<reference evidence="3" key="1">
    <citation type="submission" date="2017-04" db="EMBL/GenBank/DDBJ databases">
        <title>Plasmodium gonderi genome.</title>
        <authorList>
            <person name="Arisue N."/>
            <person name="Honma H."/>
            <person name="Kawai S."/>
            <person name="Tougan T."/>
            <person name="Tanabe K."/>
            <person name="Horii T."/>
        </authorList>
    </citation>
    <scope>NUCLEOTIDE SEQUENCE [LARGE SCALE GENOMIC DNA]</scope>
    <source>
        <strain evidence="3">ATCC 30045</strain>
    </source>
</reference>